<dbReference type="PANTHER" id="PTHR43214:SF24">
    <property type="entry name" value="TRANSCRIPTIONAL REGULATORY PROTEIN NARL-RELATED"/>
    <property type="match status" value="1"/>
</dbReference>
<dbReference type="InterPro" id="IPR001789">
    <property type="entry name" value="Sig_transdc_resp-reg_receiver"/>
</dbReference>
<feature type="domain" description="HTH luxR-type" evidence="6">
    <location>
        <begin position="128"/>
        <end position="193"/>
    </location>
</feature>
<dbReference type="SUPFAM" id="SSF52172">
    <property type="entry name" value="CheY-like"/>
    <property type="match status" value="1"/>
</dbReference>
<dbReference type="Pfam" id="PF00072">
    <property type="entry name" value="Response_reg"/>
    <property type="match status" value="1"/>
</dbReference>
<evidence type="ECO:0000256" key="1">
    <source>
        <dbReference type="ARBA" id="ARBA00022553"/>
    </source>
</evidence>
<dbReference type="STRING" id="1909395.BKM31_12845"/>
<evidence type="ECO:0000259" key="7">
    <source>
        <dbReference type="PROSITE" id="PS50110"/>
    </source>
</evidence>
<dbReference type="Pfam" id="PF00196">
    <property type="entry name" value="GerE"/>
    <property type="match status" value="1"/>
</dbReference>
<dbReference type="SMART" id="SM00448">
    <property type="entry name" value="REC"/>
    <property type="match status" value="1"/>
</dbReference>
<name>A0A1V0AJI1_9ACTN</name>
<dbReference type="InterPro" id="IPR016032">
    <property type="entry name" value="Sig_transdc_resp-reg_C-effctor"/>
</dbReference>
<evidence type="ECO:0000259" key="6">
    <source>
        <dbReference type="PROSITE" id="PS50043"/>
    </source>
</evidence>
<keyword evidence="3" id="KW-0238">DNA-binding</keyword>
<evidence type="ECO:0000256" key="4">
    <source>
        <dbReference type="ARBA" id="ARBA00023163"/>
    </source>
</evidence>
<dbReference type="Gene3D" id="3.40.50.2300">
    <property type="match status" value="1"/>
</dbReference>
<evidence type="ECO:0008006" key="10">
    <source>
        <dbReference type="Google" id="ProtNLM"/>
    </source>
</evidence>
<dbReference type="PROSITE" id="PS50043">
    <property type="entry name" value="HTH_LUXR_2"/>
    <property type="match status" value="1"/>
</dbReference>
<feature type="modified residue" description="4-aspartylphosphate" evidence="5">
    <location>
        <position position="42"/>
    </location>
</feature>
<proteinExistence type="predicted"/>
<dbReference type="SMART" id="SM00421">
    <property type="entry name" value="HTH_LUXR"/>
    <property type="match status" value="1"/>
</dbReference>
<dbReference type="GO" id="GO:0000160">
    <property type="term" value="P:phosphorelay signal transduction system"/>
    <property type="evidence" value="ECO:0007669"/>
    <property type="project" value="InterPro"/>
</dbReference>
<protein>
    <recommendedName>
        <fullName evidence="10">DNA-binding response regulator</fullName>
    </recommendedName>
</protein>
<organism evidence="8 9">
    <name type="scientific">[Actinomadura] parvosata subsp. kistnae</name>
    <dbReference type="NCBI Taxonomy" id="1909395"/>
    <lineage>
        <taxon>Bacteria</taxon>
        <taxon>Bacillati</taxon>
        <taxon>Actinomycetota</taxon>
        <taxon>Actinomycetes</taxon>
        <taxon>Streptosporangiales</taxon>
        <taxon>Streptosporangiaceae</taxon>
        <taxon>Nonomuraea</taxon>
    </lineage>
</organism>
<dbReference type="InterPro" id="IPR011006">
    <property type="entry name" value="CheY-like_superfamily"/>
</dbReference>
<accession>A0A1V0AJI1</accession>
<dbReference type="CDD" id="cd17535">
    <property type="entry name" value="REC_NarL-like"/>
    <property type="match status" value="1"/>
</dbReference>
<reference evidence="9" key="1">
    <citation type="journal article" date="2017" name="Med. Chem. Commun.">
        <title>Nonomuraea sp. ATCC 55076 harbours the largest actinomycete chromosome to date and the kistamicin biosynthetic gene cluster.</title>
        <authorList>
            <person name="Nazari B."/>
            <person name="Forneris C.C."/>
            <person name="Gibson M.I."/>
            <person name="Moon K."/>
            <person name="Schramma K.R."/>
            <person name="Seyedsayamdost M.R."/>
        </authorList>
    </citation>
    <scope>NUCLEOTIDE SEQUENCE [LARGE SCALE GENOMIC DNA]</scope>
    <source>
        <strain evidence="9">ATCC 55076</strain>
    </source>
</reference>
<gene>
    <name evidence="8" type="ORF">BKM31_12845</name>
</gene>
<evidence type="ECO:0000256" key="2">
    <source>
        <dbReference type="ARBA" id="ARBA00023015"/>
    </source>
</evidence>
<dbReference type="EMBL" id="CP017717">
    <property type="protein sequence ID" value="AQZ70355.1"/>
    <property type="molecule type" value="Genomic_DNA"/>
</dbReference>
<keyword evidence="9" id="KW-1185">Reference proteome</keyword>
<keyword evidence="4" id="KW-0804">Transcription</keyword>
<dbReference type="GO" id="GO:0003677">
    <property type="term" value="F:DNA binding"/>
    <property type="evidence" value="ECO:0007669"/>
    <property type="project" value="UniProtKB-KW"/>
</dbReference>
<keyword evidence="2" id="KW-0805">Transcription regulation</keyword>
<dbReference type="PROSITE" id="PS50110">
    <property type="entry name" value="RESPONSE_REGULATORY"/>
    <property type="match status" value="1"/>
</dbReference>
<dbReference type="InterPro" id="IPR039420">
    <property type="entry name" value="WalR-like"/>
</dbReference>
<keyword evidence="1 5" id="KW-0597">Phosphoprotein</keyword>
<sequence length="195" mass="20825">MRSGLRMILETDPDIEVVGEAADGAQAVAEATALRPDVVLLDVRMPGMDGVAAAWELARLPVRVLVLTTYDHDEYVRETLRAGARGFVLKSQRPEEILLAVKAVAQGQAALAPSTTLRLIETLRAAAPPPPGEPLTDREREVLALLAQGETTRGIAGHLSISQTTANTHVQHILRKLGANSRLRAVAVARALGLI</sequence>
<evidence type="ECO:0000256" key="3">
    <source>
        <dbReference type="ARBA" id="ARBA00023125"/>
    </source>
</evidence>
<dbReference type="SUPFAM" id="SSF46894">
    <property type="entry name" value="C-terminal effector domain of the bipartite response regulators"/>
    <property type="match status" value="1"/>
</dbReference>
<dbReference type="GO" id="GO:0006355">
    <property type="term" value="P:regulation of DNA-templated transcription"/>
    <property type="evidence" value="ECO:0007669"/>
    <property type="project" value="InterPro"/>
</dbReference>
<dbReference type="Proteomes" id="UP000190797">
    <property type="component" value="Chromosome"/>
</dbReference>
<evidence type="ECO:0000313" key="9">
    <source>
        <dbReference type="Proteomes" id="UP000190797"/>
    </source>
</evidence>
<dbReference type="InterPro" id="IPR058245">
    <property type="entry name" value="NreC/VraR/RcsB-like_REC"/>
</dbReference>
<feature type="domain" description="Response regulatory" evidence="7">
    <location>
        <begin position="1"/>
        <end position="105"/>
    </location>
</feature>
<evidence type="ECO:0000313" key="8">
    <source>
        <dbReference type="EMBL" id="AQZ70355.1"/>
    </source>
</evidence>
<dbReference type="AlphaFoldDB" id="A0A1V0AJI1"/>
<dbReference type="CDD" id="cd06170">
    <property type="entry name" value="LuxR_C_like"/>
    <property type="match status" value="1"/>
</dbReference>
<dbReference type="KEGG" id="noa:BKM31_12845"/>
<dbReference type="PANTHER" id="PTHR43214">
    <property type="entry name" value="TWO-COMPONENT RESPONSE REGULATOR"/>
    <property type="match status" value="1"/>
</dbReference>
<dbReference type="PRINTS" id="PR00038">
    <property type="entry name" value="HTHLUXR"/>
</dbReference>
<evidence type="ECO:0000256" key="5">
    <source>
        <dbReference type="PROSITE-ProRule" id="PRU00169"/>
    </source>
</evidence>
<dbReference type="InterPro" id="IPR000792">
    <property type="entry name" value="Tscrpt_reg_LuxR_C"/>
</dbReference>